<dbReference type="InterPro" id="IPR004358">
    <property type="entry name" value="Sig_transdc_His_kin-like_C"/>
</dbReference>
<dbReference type="InterPro" id="IPR036890">
    <property type="entry name" value="HATPase_C_sf"/>
</dbReference>
<dbReference type="PANTHER" id="PTHR45339">
    <property type="entry name" value="HYBRID SIGNAL TRANSDUCTION HISTIDINE KINASE J"/>
    <property type="match status" value="1"/>
</dbReference>
<dbReference type="CDD" id="cd06225">
    <property type="entry name" value="HAMP"/>
    <property type="match status" value="1"/>
</dbReference>
<keyword evidence="4 8" id="KW-0597">Phosphoprotein</keyword>
<dbReference type="SUPFAM" id="SSF52172">
    <property type="entry name" value="CheY-like"/>
    <property type="match status" value="1"/>
</dbReference>
<gene>
    <name evidence="14" type="ORF">OOT00_14870</name>
</gene>
<evidence type="ECO:0000256" key="8">
    <source>
        <dbReference type="PROSITE-ProRule" id="PRU00169"/>
    </source>
</evidence>
<dbReference type="EC" id="2.7.13.3" evidence="3"/>
<evidence type="ECO:0000259" key="13">
    <source>
        <dbReference type="PROSITE" id="PS50885"/>
    </source>
</evidence>
<dbReference type="InterPro" id="IPR003660">
    <property type="entry name" value="HAMP_dom"/>
</dbReference>
<dbReference type="Pfam" id="PF00672">
    <property type="entry name" value="HAMP"/>
    <property type="match status" value="1"/>
</dbReference>
<evidence type="ECO:0000256" key="6">
    <source>
        <dbReference type="ARBA" id="ARBA00022777"/>
    </source>
</evidence>
<keyword evidence="10" id="KW-0472">Membrane</keyword>
<dbReference type="PROSITE" id="PS50885">
    <property type="entry name" value="HAMP"/>
    <property type="match status" value="1"/>
</dbReference>
<dbReference type="RefSeq" id="WP_265426205.1">
    <property type="nucleotide sequence ID" value="NZ_JAPFPW010000027.1"/>
</dbReference>
<evidence type="ECO:0000256" key="5">
    <source>
        <dbReference type="ARBA" id="ARBA00022679"/>
    </source>
</evidence>
<organism evidence="14 15">
    <name type="scientific">Desulfobotulus pelophilus</name>
    <dbReference type="NCBI Taxonomy" id="2823377"/>
    <lineage>
        <taxon>Bacteria</taxon>
        <taxon>Pseudomonadati</taxon>
        <taxon>Thermodesulfobacteriota</taxon>
        <taxon>Desulfobacteria</taxon>
        <taxon>Desulfobacterales</taxon>
        <taxon>Desulfobacteraceae</taxon>
        <taxon>Desulfobotulus</taxon>
    </lineage>
</organism>
<protein>
    <recommendedName>
        <fullName evidence="3">histidine kinase</fullName>
        <ecNumber evidence="3">2.7.13.3</ecNumber>
    </recommendedName>
</protein>
<dbReference type="CDD" id="cd17546">
    <property type="entry name" value="REC_hyHK_CKI1_RcsC-like"/>
    <property type="match status" value="1"/>
</dbReference>
<dbReference type="SMART" id="SM00387">
    <property type="entry name" value="HATPase_c"/>
    <property type="match status" value="1"/>
</dbReference>
<dbReference type="Gene3D" id="3.30.565.10">
    <property type="entry name" value="Histidine kinase-like ATPase, C-terminal domain"/>
    <property type="match status" value="1"/>
</dbReference>
<evidence type="ECO:0000259" key="11">
    <source>
        <dbReference type="PROSITE" id="PS50109"/>
    </source>
</evidence>
<keyword evidence="10" id="KW-0812">Transmembrane</keyword>
<keyword evidence="6" id="KW-0418">Kinase</keyword>
<keyword evidence="7" id="KW-0902">Two-component regulatory system</keyword>
<dbReference type="InterPro" id="IPR036097">
    <property type="entry name" value="HisK_dim/P_sf"/>
</dbReference>
<feature type="modified residue" description="4-aspartylphosphate" evidence="8">
    <location>
        <position position="635"/>
    </location>
</feature>
<keyword evidence="15" id="KW-1185">Reference proteome</keyword>
<keyword evidence="5" id="KW-0808">Transferase</keyword>
<dbReference type="Gene3D" id="3.40.50.2300">
    <property type="match status" value="1"/>
</dbReference>
<feature type="domain" description="Histidine kinase" evidence="11">
    <location>
        <begin position="338"/>
        <end position="555"/>
    </location>
</feature>
<dbReference type="Pfam" id="PF00072">
    <property type="entry name" value="Response_reg"/>
    <property type="match status" value="1"/>
</dbReference>
<evidence type="ECO:0000256" key="2">
    <source>
        <dbReference type="ARBA" id="ARBA00004370"/>
    </source>
</evidence>
<dbReference type="PROSITE" id="PS50110">
    <property type="entry name" value="RESPONSE_REGULATORY"/>
    <property type="match status" value="1"/>
</dbReference>
<dbReference type="InterPro" id="IPR003661">
    <property type="entry name" value="HisK_dim/P_dom"/>
</dbReference>
<accession>A0ABT3NEE2</accession>
<dbReference type="InterPro" id="IPR001789">
    <property type="entry name" value="Sig_transdc_resp-reg_receiver"/>
</dbReference>
<dbReference type="InterPro" id="IPR011006">
    <property type="entry name" value="CheY-like_superfamily"/>
</dbReference>
<comment type="subcellular location">
    <subcellularLocation>
        <location evidence="2">Membrane</location>
    </subcellularLocation>
</comment>
<evidence type="ECO:0000256" key="1">
    <source>
        <dbReference type="ARBA" id="ARBA00000085"/>
    </source>
</evidence>
<evidence type="ECO:0000256" key="7">
    <source>
        <dbReference type="ARBA" id="ARBA00023012"/>
    </source>
</evidence>
<feature type="transmembrane region" description="Helical" evidence="10">
    <location>
        <begin position="15"/>
        <end position="36"/>
    </location>
</feature>
<dbReference type="InterPro" id="IPR033417">
    <property type="entry name" value="CHASE8"/>
</dbReference>
<dbReference type="InterPro" id="IPR003594">
    <property type="entry name" value="HATPase_dom"/>
</dbReference>
<keyword evidence="9" id="KW-0175">Coiled coil</keyword>
<sequence length="794" mass="89672">MIQDIFSKLPLQSKMMVAMILTGGATLTVAVSFFLINDIILLRKNFEREISLITELVSNHSFPTLYFENPEAASLALESLRARDDMITAAALYLPSGRQLATYYRDETTRSRQPMLLPAHPPIPGRTSFAGGFTITKEISYMGKPIGKLLLHMDHSRYHKQIRWYALLSLAILFSAGAMAYIFSMRLRKILLNPIFQLVQTVEKITEKKDYAIRAPVFNNDEIGVLISGFNNMIQEIQERDKALLRHRATLQQEIMDRTMALMAANTKLTRLNIKLQEAKKRDLHLLRHRENLEQQVLDRTVALTATNTKLIRLNMELREAKKRADEASSAKSAFLASISHELRTPLNGILGYAQLLYRDGERLGTRDQERIQVIRQCGEHLLRMINDILDLSKIEAGKMSLILHPFHLSTFVQSTAGMARTRAREKGLSMEISVAECLPKTVIGDEHRLRQVLLNLLGNAVKFTERGSVSLRVSTQKGLIVFEVADTGMGIQEEDLEIIFSPFSQVESVRRKPEGTGLGLSISQSLVRMMGGVIKVESSLGNGSRFWFAIRLPQAPEKIPGEKNFSSYGDIIGYRRTDEGARPLSILVVDDGKENRTFLVELFAPLGFMMEEADCGTHALDSCRTSKPDLILMDLIMPGMDGFETTRRIHRLFDGDAPPVIAVSASATHDVREKCLDMGCAAFISKPVQIQELFEVLCRHLPLVWISESLHLQPPDFADIPFPETERMQKLMNLVKQGDISAIGEWCQSQDLNTHYATFAGHVKELASQFRIRELSQWLTRLGKARERKQKKQ</sequence>
<dbReference type="SMART" id="SM00388">
    <property type="entry name" value="HisKA"/>
    <property type="match status" value="1"/>
</dbReference>
<dbReference type="Pfam" id="PF02518">
    <property type="entry name" value="HATPase_c"/>
    <property type="match status" value="1"/>
</dbReference>
<dbReference type="PROSITE" id="PS50109">
    <property type="entry name" value="HIS_KIN"/>
    <property type="match status" value="1"/>
</dbReference>
<feature type="coiled-coil region" evidence="9">
    <location>
        <begin position="234"/>
        <end position="331"/>
    </location>
</feature>
<evidence type="ECO:0000256" key="10">
    <source>
        <dbReference type="SAM" id="Phobius"/>
    </source>
</evidence>
<dbReference type="GO" id="GO:0005524">
    <property type="term" value="F:ATP binding"/>
    <property type="evidence" value="ECO:0007669"/>
    <property type="project" value="UniProtKB-KW"/>
</dbReference>
<dbReference type="SMART" id="SM00304">
    <property type="entry name" value="HAMP"/>
    <property type="match status" value="1"/>
</dbReference>
<keyword evidence="14" id="KW-0067">ATP-binding</keyword>
<dbReference type="PANTHER" id="PTHR45339:SF1">
    <property type="entry name" value="HYBRID SIGNAL TRANSDUCTION HISTIDINE KINASE J"/>
    <property type="match status" value="1"/>
</dbReference>
<evidence type="ECO:0000256" key="9">
    <source>
        <dbReference type="SAM" id="Coils"/>
    </source>
</evidence>
<dbReference type="InterPro" id="IPR005467">
    <property type="entry name" value="His_kinase_dom"/>
</dbReference>
<dbReference type="CDD" id="cd16922">
    <property type="entry name" value="HATPase_EvgS-ArcB-TorS-like"/>
    <property type="match status" value="1"/>
</dbReference>
<feature type="domain" description="Response regulatory" evidence="12">
    <location>
        <begin position="586"/>
        <end position="702"/>
    </location>
</feature>
<name>A0ABT3NEE2_9BACT</name>
<dbReference type="Gene3D" id="6.10.340.10">
    <property type="match status" value="1"/>
</dbReference>
<evidence type="ECO:0000256" key="4">
    <source>
        <dbReference type="ARBA" id="ARBA00022553"/>
    </source>
</evidence>
<dbReference type="SUPFAM" id="SSF55874">
    <property type="entry name" value="ATPase domain of HSP90 chaperone/DNA topoisomerase II/histidine kinase"/>
    <property type="match status" value="1"/>
</dbReference>
<keyword evidence="10" id="KW-1133">Transmembrane helix</keyword>
<proteinExistence type="predicted"/>
<evidence type="ECO:0000259" key="12">
    <source>
        <dbReference type="PROSITE" id="PS50110"/>
    </source>
</evidence>
<reference evidence="14 15" key="1">
    <citation type="submission" date="2022-11" db="EMBL/GenBank/DDBJ databases">
        <title>Desulfobotulus tamanensis H1 sp. nov. - anaerobic, alkaliphilic, sulphate reducing bacterium isolated from terrestrial mud volcano.</title>
        <authorList>
            <person name="Frolova A."/>
            <person name="Merkel A.Y."/>
            <person name="Slobodkin A.I."/>
        </authorList>
    </citation>
    <scope>NUCLEOTIDE SEQUENCE [LARGE SCALE GENOMIC DNA]</scope>
    <source>
        <strain evidence="14 15">H1</strain>
    </source>
</reference>
<dbReference type="EMBL" id="JAPFPW010000027">
    <property type="protein sequence ID" value="MCW7755267.1"/>
    <property type="molecule type" value="Genomic_DNA"/>
</dbReference>
<evidence type="ECO:0000313" key="14">
    <source>
        <dbReference type="EMBL" id="MCW7755267.1"/>
    </source>
</evidence>
<dbReference type="SMART" id="SM00448">
    <property type="entry name" value="REC"/>
    <property type="match status" value="1"/>
</dbReference>
<feature type="transmembrane region" description="Helical" evidence="10">
    <location>
        <begin position="162"/>
        <end position="183"/>
    </location>
</feature>
<keyword evidence="14" id="KW-0547">Nucleotide-binding</keyword>
<dbReference type="SUPFAM" id="SSF47384">
    <property type="entry name" value="Homodimeric domain of signal transducing histidine kinase"/>
    <property type="match status" value="1"/>
</dbReference>
<dbReference type="Pfam" id="PF17152">
    <property type="entry name" value="CHASE8"/>
    <property type="match status" value="1"/>
</dbReference>
<evidence type="ECO:0000313" key="15">
    <source>
        <dbReference type="Proteomes" id="UP001209681"/>
    </source>
</evidence>
<dbReference type="SUPFAM" id="SSF158472">
    <property type="entry name" value="HAMP domain-like"/>
    <property type="match status" value="1"/>
</dbReference>
<evidence type="ECO:0000256" key="3">
    <source>
        <dbReference type="ARBA" id="ARBA00012438"/>
    </source>
</evidence>
<dbReference type="CDD" id="cd00082">
    <property type="entry name" value="HisKA"/>
    <property type="match status" value="1"/>
</dbReference>
<dbReference type="PRINTS" id="PR00344">
    <property type="entry name" value="BCTRLSENSOR"/>
</dbReference>
<comment type="catalytic activity">
    <reaction evidence="1">
        <text>ATP + protein L-histidine = ADP + protein N-phospho-L-histidine.</text>
        <dbReference type="EC" id="2.7.13.3"/>
    </reaction>
</comment>
<dbReference type="Gene3D" id="1.10.287.130">
    <property type="match status" value="1"/>
</dbReference>
<feature type="domain" description="HAMP" evidence="13">
    <location>
        <begin position="189"/>
        <end position="242"/>
    </location>
</feature>
<comment type="caution">
    <text evidence="14">The sequence shown here is derived from an EMBL/GenBank/DDBJ whole genome shotgun (WGS) entry which is preliminary data.</text>
</comment>
<dbReference type="Proteomes" id="UP001209681">
    <property type="component" value="Unassembled WGS sequence"/>
</dbReference>
<dbReference type="Pfam" id="PF00512">
    <property type="entry name" value="HisKA"/>
    <property type="match status" value="1"/>
</dbReference>